<dbReference type="Proteomes" id="UP000002051">
    <property type="component" value="Chromosome 3"/>
</dbReference>
<name>G7IX02_MEDTR</name>
<dbReference type="PANTHER" id="PTHR47165">
    <property type="entry name" value="OS03G0429900 PROTEIN"/>
    <property type="match status" value="1"/>
</dbReference>
<accession>A0A0C3VE24</accession>
<accession>G7IX02</accession>
<dbReference type="EMBL" id="CM001219">
    <property type="protein sequence ID" value="AES69618.2"/>
    <property type="molecule type" value="Genomic_DNA"/>
</dbReference>
<dbReference type="InterPro" id="IPR012340">
    <property type="entry name" value="NA-bd_OB-fold"/>
</dbReference>
<dbReference type="PaxDb" id="3880-AES69618"/>
<dbReference type="Gene3D" id="2.40.50.140">
    <property type="entry name" value="Nucleic acid-binding proteins"/>
    <property type="match status" value="1"/>
</dbReference>
<dbReference type="EnsemblPlants" id="AES69618">
    <property type="protein sequence ID" value="AES69618"/>
    <property type="gene ID" value="MTR_3g032330"/>
</dbReference>
<evidence type="ECO:0000259" key="1">
    <source>
        <dbReference type="Pfam" id="PF02721"/>
    </source>
</evidence>
<dbReference type="eggNOG" id="ENOG502SGZM">
    <property type="taxonomic scope" value="Eukaryota"/>
</dbReference>
<sequence length="180" mass="20264">MSAIDITKTMVGKVNDSGVHTFLNELSNAAPDARIKVRIARMWNTLNITKKKEMISTDMVLIDEKENCIHATIPMRFSPSLRRVLQEGKVYVISRFEVSKNKEKYVVAGKNSSMLHFYGGTVVTEEGSEDNTIPRHIFEFFNFNDLPKCCGKEVLAGPIEEKTTVNGRVDMLTLHLGDGR</sequence>
<protein>
    <submittedName>
        <fullName evidence="2">Animal RPA1 domain protein</fullName>
    </submittedName>
</protein>
<organism evidence="2 4">
    <name type="scientific">Medicago truncatula</name>
    <name type="common">Barrel medic</name>
    <name type="synonym">Medicago tribuloides</name>
    <dbReference type="NCBI Taxonomy" id="3880"/>
    <lineage>
        <taxon>Eukaryota</taxon>
        <taxon>Viridiplantae</taxon>
        <taxon>Streptophyta</taxon>
        <taxon>Embryophyta</taxon>
        <taxon>Tracheophyta</taxon>
        <taxon>Spermatophyta</taxon>
        <taxon>Magnoliopsida</taxon>
        <taxon>eudicotyledons</taxon>
        <taxon>Gunneridae</taxon>
        <taxon>Pentapetalae</taxon>
        <taxon>rosids</taxon>
        <taxon>fabids</taxon>
        <taxon>Fabales</taxon>
        <taxon>Fabaceae</taxon>
        <taxon>Papilionoideae</taxon>
        <taxon>50 kb inversion clade</taxon>
        <taxon>NPAAA clade</taxon>
        <taxon>Hologalegina</taxon>
        <taxon>IRL clade</taxon>
        <taxon>Trifolieae</taxon>
        <taxon>Medicago</taxon>
    </lineage>
</organism>
<dbReference type="InterPro" id="IPR003871">
    <property type="entry name" value="RFA1B/D_OB_1st"/>
</dbReference>
<gene>
    <name evidence="2" type="ordered locus">MTR_3g032330</name>
</gene>
<dbReference type="Pfam" id="PF02721">
    <property type="entry name" value="DUF223"/>
    <property type="match status" value="1"/>
</dbReference>
<dbReference type="PANTHER" id="PTHR47165:SF4">
    <property type="entry name" value="OS03G0429900 PROTEIN"/>
    <property type="match status" value="1"/>
</dbReference>
<dbReference type="CDD" id="cd04480">
    <property type="entry name" value="RPA1_DBD_A_like"/>
    <property type="match status" value="1"/>
</dbReference>
<dbReference type="HOGENOM" id="CLU_1498457_0_0_1"/>
<evidence type="ECO:0000313" key="2">
    <source>
        <dbReference type="EMBL" id="AES69618.2"/>
    </source>
</evidence>
<keyword evidence="4" id="KW-1185">Reference proteome</keyword>
<reference evidence="2 4" key="1">
    <citation type="journal article" date="2011" name="Nature">
        <title>The Medicago genome provides insight into the evolution of rhizobial symbioses.</title>
        <authorList>
            <person name="Young N.D."/>
            <person name="Debelle F."/>
            <person name="Oldroyd G.E."/>
            <person name="Geurts R."/>
            <person name="Cannon S.B."/>
            <person name="Udvardi M.K."/>
            <person name="Benedito V.A."/>
            <person name="Mayer K.F."/>
            <person name="Gouzy J."/>
            <person name="Schoof H."/>
            <person name="Van de Peer Y."/>
            <person name="Proost S."/>
            <person name="Cook D.R."/>
            <person name="Meyers B.C."/>
            <person name="Spannagl M."/>
            <person name="Cheung F."/>
            <person name="De Mita S."/>
            <person name="Krishnakumar V."/>
            <person name="Gundlach H."/>
            <person name="Zhou S."/>
            <person name="Mudge J."/>
            <person name="Bharti A.K."/>
            <person name="Murray J.D."/>
            <person name="Naoumkina M.A."/>
            <person name="Rosen B."/>
            <person name="Silverstein K.A."/>
            <person name="Tang H."/>
            <person name="Rombauts S."/>
            <person name="Zhao P.X."/>
            <person name="Zhou P."/>
            <person name="Barbe V."/>
            <person name="Bardou P."/>
            <person name="Bechner M."/>
            <person name="Bellec A."/>
            <person name="Berger A."/>
            <person name="Berges H."/>
            <person name="Bidwell S."/>
            <person name="Bisseling T."/>
            <person name="Choisne N."/>
            <person name="Couloux A."/>
            <person name="Denny R."/>
            <person name="Deshpande S."/>
            <person name="Dai X."/>
            <person name="Doyle J.J."/>
            <person name="Dudez A.M."/>
            <person name="Farmer A.D."/>
            <person name="Fouteau S."/>
            <person name="Franken C."/>
            <person name="Gibelin C."/>
            <person name="Gish J."/>
            <person name="Goldstein S."/>
            <person name="Gonzalez A.J."/>
            <person name="Green P.J."/>
            <person name="Hallab A."/>
            <person name="Hartog M."/>
            <person name="Hua A."/>
            <person name="Humphray S.J."/>
            <person name="Jeong D.H."/>
            <person name="Jing Y."/>
            <person name="Jocker A."/>
            <person name="Kenton S.M."/>
            <person name="Kim D.J."/>
            <person name="Klee K."/>
            <person name="Lai H."/>
            <person name="Lang C."/>
            <person name="Lin S."/>
            <person name="Macmil S.L."/>
            <person name="Magdelenat G."/>
            <person name="Matthews L."/>
            <person name="McCorrison J."/>
            <person name="Monaghan E.L."/>
            <person name="Mun J.H."/>
            <person name="Najar F.Z."/>
            <person name="Nicholson C."/>
            <person name="Noirot C."/>
            <person name="O'Bleness M."/>
            <person name="Paule C.R."/>
            <person name="Poulain J."/>
            <person name="Prion F."/>
            <person name="Qin B."/>
            <person name="Qu C."/>
            <person name="Retzel E.F."/>
            <person name="Riddle C."/>
            <person name="Sallet E."/>
            <person name="Samain S."/>
            <person name="Samson N."/>
            <person name="Sanders I."/>
            <person name="Saurat O."/>
            <person name="Scarpelli C."/>
            <person name="Schiex T."/>
            <person name="Segurens B."/>
            <person name="Severin A.J."/>
            <person name="Sherrier D.J."/>
            <person name="Shi R."/>
            <person name="Sims S."/>
            <person name="Singer S.R."/>
            <person name="Sinharoy S."/>
            <person name="Sterck L."/>
            <person name="Viollet A."/>
            <person name="Wang B.B."/>
            <person name="Wang K."/>
            <person name="Wang M."/>
            <person name="Wang X."/>
            <person name="Warfsmann J."/>
            <person name="Weissenbach J."/>
            <person name="White D.D."/>
            <person name="White J.D."/>
            <person name="Wiley G.B."/>
            <person name="Wincker P."/>
            <person name="Xing Y."/>
            <person name="Yang L."/>
            <person name="Yao Z."/>
            <person name="Ying F."/>
            <person name="Zhai J."/>
            <person name="Zhou L."/>
            <person name="Zuber A."/>
            <person name="Denarie J."/>
            <person name="Dixon R.A."/>
            <person name="May G.D."/>
            <person name="Schwartz D.C."/>
            <person name="Rogers J."/>
            <person name="Quetier F."/>
            <person name="Town C.D."/>
            <person name="Roe B.A."/>
        </authorList>
    </citation>
    <scope>NUCLEOTIDE SEQUENCE [LARGE SCALE GENOMIC DNA]</scope>
    <source>
        <strain evidence="2">A17</strain>
        <strain evidence="3 4">cv. Jemalong A17</strain>
    </source>
</reference>
<proteinExistence type="predicted"/>
<evidence type="ECO:0000313" key="4">
    <source>
        <dbReference type="Proteomes" id="UP000002051"/>
    </source>
</evidence>
<reference evidence="3" key="3">
    <citation type="submission" date="2015-04" db="UniProtKB">
        <authorList>
            <consortium name="EnsemblPlants"/>
        </authorList>
    </citation>
    <scope>IDENTIFICATION</scope>
    <source>
        <strain evidence="3">cv. Jemalong A17</strain>
    </source>
</reference>
<feature type="domain" description="Replication protein A 70 kDa DNA-binding subunit B/D first OB fold" evidence="1">
    <location>
        <begin position="20"/>
        <end position="125"/>
    </location>
</feature>
<reference evidence="2 4" key="2">
    <citation type="journal article" date="2014" name="BMC Genomics">
        <title>An improved genome release (version Mt4.0) for the model legume Medicago truncatula.</title>
        <authorList>
            <person name="Tang H."/>
            <person name="Krishnakumar V."/>
            <person name="Bidwell S."/>
            <person name="Rosen B."/>
            <person name="Chan A."/>
            <person name="Zhou S."/>
            <person name="Gentzbittel L."/>
            <person name="Childs K.L."/>
            <person name="Yandell M."/>
            <person name="Gundlach H."/>
            <person name="Mayer K.F."/>
            <person name="Schwartz D.C."/>
            <person name="Town C.D."/>
        </authorList>
    </citation>
    <scope>GENOME REANNOTATION</scope>
    <source>
        <strain evidence="3 4">cv. Jemalong A17</strain>
    </source>
</reference>
<dbReference type="AlphaFoldDB" id="G7IX02"/>
<evidence type="ECO:0000313" key="3">
    <source>
        <dbReference type="EnsemblPlants" id="AES69618"/>
    </source>
</evidence>
<dbReference type="SUPFAM" id="SSF50249">
    <property type="entry name" value="Nucleic acid-binding proteins"/>
    <property type="match status" value="1"/>
</dbReference>